<evidence type="ECO:0000259" key="7">
    <source>
        <dbReference type="Pfam" id="PF01794"/>
    </source>
</evidence>
<evidence type="ECO:0000256" key="6">
    <source>
        <dbReference type="SAM" id="Phobius"/>
    </source>
</evidence>
<evidence type="ECO:0000256" key="4">
    <source>
        <dbReference type="ARBA" id="ARBA00023136"/>
    </source>
</evidence>
<comment type="caution">
    <text evidence="8">The sequence shown here is derived from an EMBL/GenBank/DDBJ whole genome shotgun (WGS) entry which is preliminary data.</text>
</comment>
<feature type="transmembrane region" description="Helical" evidence="6">
    <location>
        <begin position="93"/>
        <end position="113"/>
    </location>
</feature>
<evidence type="ECO:0000256" key="5">
    <source>
        <dbReference type="SAM" id="MobiDB-lite"/>
    </source>
</evidence>
<sequence>MRNAQDSVHLVAATVGFASLFLLWLAVLWGLMLRNGWAQSRIKHATVYGIHSTVALIGLILGIVHGFTQLAGPMGTVRLVDVLVPFTNPYDPIGIGVGVISLELFVACTLSVLIQKKMGYTRWRAFHVFNYVAYMLLVAHVLMSGSDIAAAERWGPVLGSFVITVLLWITTTPMWQNWRQESATKRNGAAGVGDELLVNVDGNRCARFGFCEHEAPKVFALRGDGRLAYKATVPPNLANDVIRAVEVCPARAIQLNRTATTVVTQKNIDEPAEQPLTGPTRIPAGSGAGPRRRSRGDR</sequence>
<feature type="transmembrane region" description="Helical" evidence="6">
    <location>
        <begin position="154"/>
        <end position="175"/>
    </location>
</feature>
<feature type="region of interest" description="Disordered" evidence="5">
    <location>
        <begin position="265"/>
        <end position="298"/>
    </location>
</feature>
<reference evidence="8 9" key="1">
    <citation type="submission" date="2021-01" db="EMBL/GenBank/DDBJ databases">
        <title>Whole genome shotgun sequence of Asanoa siamensis NBRC 107932.</title>
        <authorList>
            <person name="Komaki H."/>
            <person name="Tamura T."/>
        </authorList>
    </citation>
    <scope>NUCLEOTIDE SEQUENCE [LARGE SCALE GENOMIC DNA]</scope>
    <source>
        <strain evidence="8 9">NBRC 107932</strain>
    </source>
</reference>
<feature type="transmembrane region" description="Helical" evidence="6">
    <location>
        <begin position="45"/>
        <end position="67"/>
    </location>
</feature>
<evidence type="ECO:0000313" key="9">
    <source>
        <dbReference type="Proteomes" id="UP000604117"/>
    </source>
</evidence>
<dbReference type="EMBL" id="BONE01000019">
    <property type="protein sequence ID" value="GIF73293.1"/>
    <property type="molecule type" value="Genomic_DNA"/>
</dbReference>
<accession>A0ABQ4CPR7</accession>
<keyword evidence="4 6" id="KW-0472">Membrane</keyword>
<keyword evidence="9" id="KW-1185">Reference proteome</keyword>
<evidence type="ECO:0000256" key="3">
    <source>
        <dbReference type="ARBA" id="ARBA00022989"/>
    </source>
</evidence>
<proteinExistence type="predicted"/>
<gene>
    <name evidence="8" type="ORF">Asi02nite_28110</name>
</gene>
<dbReference type="Proteomes" id="UP000604117">
    <property type="component" value="Unassembled WGS sequence"/>
</dbReference>
<keyword evidence="3 6" id="KW-1133">Transmembrane helix</keyword>
<protein>
    <recommendedName>
        <fullName evidence="7">Ferric oxidoreductase domain-containing protein</fullName>
    </recommendedName>
</protein>
<comment type="subcellular location">
    <subcellularLocation>
        <location evidence="1">Membrane</location>
        <topology evidence="1">Multi-pass membrane protein</topology>
    </subcellularLocation>
</comment>
<name>A0ABQ4CPR7_9ACTN</name>
<keyword evidence="2 6" id="KW-0812">Transmembrane</keyword>
<dbReference type="Pfam" id="PF13459">
    <property type="entry name" value="Fer4_15"/>
    <property type="match status" value="1"/>
</dbReference>
<dbReference type="InterPro" id="IPR013130">
    <property type="entry name" value="Fe3_Rdtase_TM_dom"/>
</dbReference>
<dbReference type="RefSeq" id="WP_203713152.1">
    <property type="nucleotide sequence ID" value="NZ_BONE01000019.1"/>
</dbReference>
<dbReference type="Gene3D" id="3.30.70.20">
    <property type="match status" value="1"/>
</dbReference>
<feature type="transmembrane region" description="Helical" evidence="6">
    <location>
        <begin position="125"/>
        <end position="142"/>
    </location>
</feature>
<feature type="domain" description="Ferric oxidoreductase" evidence="7">
    <location>
        <begin position="16"/>
        <end position="138"/>
    </location>
</feature>
<evidence type="ECO:0000256" key="1">
    <source>
        <dbReference type="ARBA" id="ARBA00004141"/>
    </source>
</evidence>
<dbReference type="SUPFAM" id="SSF54862">
    <property type="entry name" value="4Fe-4S ferredoxins"/>
    <property type="match status" value="1"/>
</dbReference>
<evidence type="ECO:0000313" key="8">
    <source>
        <dbReference type="EMBL" id="GIF73293.1"/>
    </source>
</evidence>
<dbReference type="Pfam" id="PF01794">
    <property type="entry name" value="Ferric_reduct"/>
    <property type="match status" value="1"/>
</dbReference>
<evidence type="ECO:0000256" key="2">
    <source>
        <dbReference type="ARBA" id="ARBA00022692"/>
    </source>
</evidence>
<feature type="transmembrane region" description="Helical" evidence="6">
    <location>
        <begin position="12"/>
        <end position="33"/>
    </location>
</feature>
<organism evidence="8 9">
    <name type="scientific">Asanoa siamensis</name>
    <dbReference type="NCBI Taxonomy" id="926357"/>
    <lineage>
        <taxon>Bacteria</taxon>
        <taxon>Bacillati</taxon>
        <taxon>Actinomycetota</taxon>
        <taxon>Actinomycetes</taxon>
        <taxon>Micromonosporales</taxon>
        <taxon>Micromonosporaceae</taxon>
        <taxon>Asanoa</taxon>
    </lineage>
</organism>